<feature type="region of interest" description="Disordered" evidence="1">
    <location>
        <begin position="61"/>
        <end position="85"/>
    </location>
</feature>
<evidence type="ECO:0000256" key="1">
    <source>
        <dbReference type="SAM" id="MobiDB-lite"/>
    </source>
</evidence>
<evidence type="ECO:0000313" key="3">
    <source>
        <dbReference type="EMBL" id="KFD60771.1"/>
    </source>
</evidence>
<gene>
    <name evidence="2" type="ORF">M513_05206</name>
    <name evidence="3" type="ORF">M514_05206</name>
</gene>
<accession>A0A085MU75</accession>
<sequence>MKKETLNACWKKLWPGSVHDYKGFSPDEIQHTAVDKAVKLAKLLGGEGYDDITEEDVDTLTGAHSEPLTDADLEKSTKSASEKDIETELKADAEEEKDLTLERLSMILRTARNVQMMVKSWDLHMTRAIKFNNSFDALLQPYENLLDTLKKERQKLPITMFLTKTRKARMKPHQNIRLL</sequence>
<feature type="compositionally biased region" description="Basic and acidic residues" evidence="1">
    <location>
        <begin position="72"/>
        <end position="85"/>
    </location>
</feature>
<proteinExistence type="predicted"/>
<organism evidence="3">
    <name type="scientific">Trichuris suis</name>
    <name type="common">pig whipworm</name>
    <dbReference type="NCBI Taxonomy" id="68888"/>
    <lineage>
        <taxon>Eukaryota</taxon>
        <taxon>Metazoa</taxon>
        <taxon>Ecdysozoa</taxon>
        <taxon>Nematoda</taxon>
        <taxon>Enoplea</taxon>
        <taxon>Dorylaimia</taxon>
        <taxon>Trichinellida</taxon>
        <taxon>Trichuridae</taxon>
        <taxon>Trichuris</taxon>
    </lineage>
</organism>
<dbReference type="EMBL" id="KL363212">
    <property type="protein sequence ID" value="KFD53939.1"/>
    <property type="molecule type" value="Genomic_DNA"/>
</dbReference>
<evidence type="ECO:0000313" key="4">
    <source>
        <dbReference type="Proteomes" id="UP000030764"/>
    </source>
</evidence>
<dbReference type="Proteomes" id="UP000030764">
    <property type="component" value="Unassembled WGS sequence"/>
</dbReference>
<dbReference type="AlphaFoldDB" id="A0A085MU75"/>
<reference evidence="3 4" key="1">
    <citation type="journal article" date="2014" name="Nat. Genet.">
        <title>Genome and transcriptome of the porcine whipworm Trichuris suis.</title>
        <authorList>
            <person name="Jex A.R."/>
            <person name="Nejsum P."/>
            <person name="Schwarz E.M."/>
            <person name="Hu L."/>
            <person name="Young N.D."/>
            <person name="Hall R.S."/>
            <person name="Korhonen P.K."/>
            <person name="Liao S."/>
            <person name="Thamsborg S."/>
            <person name="Xia J."/>
            <person name="Xu P."/>
            <person name="Wang S."/>
            <person name="Scheerlinck J.P."/>
            <person name="Hofmann A."/>
            <person name="Sternberg P.W."/>
            <person name="Wang J."/>
            <person name="Gasser R.B."/>
        </authorList>
    </citation>
    <scope>NUCLEOTIDE SEQUENCE [LARGE SCALE GENOMIC DNA]</scope>
    <source>
        <strain evidence="3">DCEP-RM93F</strain>
        <strain evidence="2">DCEP-RM93M</strain>
    </source>
</reference>
<dbReference type="Proteomes" id="UP000030758">
    <property type="component" value="Unassembled WGS sequence"/>
</dbReference>
<evidence type="ECO:0000313" key="2">
    <source>
        <dbReference type="EMBL" id="KFD53939.1"/>
    </source>
</evidence>
<name>A0A085MU75_9BILA</name>
<protein>
    <submittedName>
        <fullName evidence="3">Uncharacterized protein</fullName>
    </submittedName>
</protein>
<dbReference type="EMBL" id="KL367649">
    <property type="protein sequence ID" value="KFD60771.1"/>
    <property type="molecule type" value="Genomic_DNA"/>
</dbReference>
<keyword evidence="4" id="KW-1185">Reference proteome</keyword>